<keyword evidence="1" id="KW-1133">Transmembrane helix</keyword>
<gene>
    <name evidence="3" type="ORF">ACFOWZ_03750</name>
</gene>
<keyword evidence="4" id="KW-1185">Reference proteome</keyword>
<evidence type="ECO:0000256" key="1">
    <source>
        <dbReference type="SAM" id="Phobius"/>
    </source>
</evidence>
<dbReference type="PROSITE" id="PS50104">
    <property type="entry name" value="TIR"/>
    <property type="match status" value="1"/>
</dbReference>
<dbReference type="RefSeq" id="WP_382368651.1">
    <property type="nucleotide sequence ID" value="NZ_JBHRZI010000005.1"/>
</dbReference>
<dbReference type="Pfam" id="PF08980">
    <property type="entry name" value="DUF1883"/>
    <property type="match status" value="1"/>
</dbReference>
<dbReference type="Pfam" id="PF13676">
    <property type="entry name" value="TIR_2"/>
    <property type="match status" value="1"/>
</dbReference>
<comment type="caution">
    <text evidence="3">The sequence shown here is derived from an EMBL/GenBank/DDBJ whole genome shotgun (WGS) entry which is preliminary data.</text>
</comment>
<dbReference type="Gene3D" id="4.10.1210.10">
    <property type="entry name" value="Atu1913-like"/>
    <property type="match status" value="1"/>
</dbReference>
<evidence type="ECO:0000313" key="4">
    <source>
        <dbReference type="Proteomes" id="UP001595690"/>
    </source>
</evidence>
<feature type="transmembrane region" description="Helical" evidence="1">
    <location>
        <begin position="12"/>
        <end position="35"/>
    </location>
</feature>
<dbReference type="SUPFAM" id="SSF141099">
    <property type="entry name" value="Atu1913-like"/>
    <property type="match status" value="1"/>
</dbReference>
<dbReference type="SUPFAM" id="SSF52200">
    <property type="entry name" value="Toll/Interleukin receptor TIR domain"/>
    <property type="match status" value="1"/>
</dbReference>
<evidence type="ECO:0000313" key="3">
    <source>
        <dbReference type="EMBL" id="MFC3890573.1"/>
    </source>
</evidence>
<keyword evidence="1" id="KW-0472">Membrane</keyword>
<accession>A0ABV8BK50</accession>
<dbReference type="Proteomes" id="UP001595690">
    <property type="component" value="Unassembled WGS sequence"/>
</dbReference>
<protein>
    <submittedName>
        <fullName evidence="3">DUF1883 domain-containing protein</fullName>
    </submittedName>
</protein>
<dbReference type="EMBL" id="JBHRZI010000005">
    <property type="protein sequence ID" value="MFC3890573.1"/>
    <property type="molecule type" value="Genomic_DNA"/>
</dbReference>
<dbReference type="InterPro" id="IPR035897">
    <property type="entry name" value="Toll_tir_struct_dom_sf"/>
</dbReference>
<dbReference type="Gene3D" id="3.40.50.10140">
    <property type="entry name" value="Toll/interleukin-1 receptor homology (TIR) domain"/>
    <property type="match status" value="1"/>
</dbReference>
<feature type="domain" description="TIR" evidence="2">
    <location>
        <begin position="183"/>
        <end position="317"/>
    </location>
</feature>
<name>A0ABV8BK50_9PSEU</name>
<dbReference type="SMART" id="SM00255">
    <property type="entry name" value="TIR"/>
    <property type="match status" value="1"/>
</dbReference>
<dbReference type="InterPro" id="IPR015073">
    <property type="entry name" value="DUF1883"/>
</dbReference>
<organism evidence="3 4">
    <name type="scientific">Lentzea rhizosphaerae</name>
    <dbReference type="NCBI Taxonomy" id="2041025"/>
    <lineage>
        <taxon>Bacteria</taxon>
        <taxon>Bacillati</taxon>
        <taxon>Actinomycetota</taxon>
        <taxon>Actinomycetes</taxon>
        <taxon>Pseudonocardiales</taxon>
        <taxon>Pseudonocardiaceae</taxon>
        <taxon>Lentzea</taxon>
    </lineage>
</organism>
<dbReference type="InterPro" id="IPR036488">
    <property type="entry name" value="DUF1883-like_sf"/>
</dbReference>
<evidence type="ECO:0000259" key="2">
    <source>
        <dbReference type="PROSITE" id="PS50104"/>
    </source>
</evidence>
<reference evidence="4" key="1">
    <citation type="journal article" date="2019" name="Int. J. Syst. Evol. Microbiol.">
        <title>The Global Catalogue of Microorganisms (GCM) 10K type strain sequencing project: providing services to taxonomists for standard genome sequencing and annotation.</title>
        <authorList>
            <consortium name="The Broad Institute Genomics Platform"/>
            <consortium name="The Broad Institute Genome Sequencing Center for Infectious Disease"/>
            <person name="Wu L."/>
            <person name="Ma J."/>
        </authorList>
    </citation>
    <scope>NUCLEOTIDE SEQUENCE [LARGE SCALE GENOMIC DNA]</scope>
    <source>
        <strain evidence="4">CGMCC 4.7405</strain>
    </source>
</reference>
<keyword evidence="1" id="KW-0812">Transmembrane</keyword>
<sequence>MRNRLDRTELTVWSWLDSFWPLVLALETWLLVWVWRHPDPRLPFGRGKPAFRVGPAGAPSEIQYYALKHQPKRARVRVRLHDTAANVKLMDARNFRRYEKGEKHRYLGGYCRKSPVYLDIPHDDRWYVALHRQADGRIPSSVKVYGPDLPPMPVLPAMTPESSLVRIKENFDLLTAELEKEAEQKDVFVSYASEDGPAVAHPLARLLVKAGLSVWIDRYELRMGDPLRRKIDSGIASSRFGVVVLSPDFFRKGWPQAELDALLTREIDDDRQWVLPIWHRTTKEEVRKHSPLLLGRIARSTSDYLIEDIAEEIAGIVLGAGTSEDELPVAGSSG</sequence>
<dbReference type="InterPro" id="IPR000157">
    <property type="entry name" value="TIR_dom"/>
</dbReference>
<proteinExistence type="predicted"/>